<accession>A0A9P6FVU3</accession>
<protein>
    <recommendedName>
        <fullName evidence="1">DUF7137 domain-containing protein</fullName>
    </recommendedName>
</protein>
<proteinExistence type="predicted"/>
<reference evidence="2" key="1">
    <citation type="journal article" date="2020" name="Fungal Divers.">
        <title>Resolving the Mortierellaceae phylogeny through synthesis of multi-gene phylogenetics and phylogenomics.</title>
        <authorList>
            <person name="Vandepol N."/>
            <person name="Liber J."/>
            <person name="Desiro A."/>
            <person name="Na H."/>
            <person name="Kennedy M."/>
            <person name="Barry K."/>
            <person name="Grigoriev I.V."/>
            <person name="Miller A.N."/>
            <person name="O'Donnell K."/>
            <person name="Stajich J.E."/>
            <person name="Bonito G."/>
        </authorList>
    </citation>
    <scope>NUCLEOTIDE SEQUENCE</scope>
    <source>
        <strain evidence="2">KOD1015</strain>
    </source>
</reference>
<dbReference type="PANTHER" id="PTHR42028">
    <property type="entry name" value="CHROMOSOME 1, WHOLE GENOME SHOTGUN SEQUENCE"/>
    <property type="match status" value="1"/>
</dbReference>
<dbReference type="OrthoDB" id="2435509at2759"/>
<dbReference type="EMBL" id="JAABOA010001398">
    <property type="protein sequence ID" value="KAF9581630.1"/>
    <property type="molecule type" value="Genomic_DNA"/>
</dbReference>
<dbReference type="InterPro" id="IPR055561">
    <property type="entry name" value="DUF7137"/>
</dbReference>
<dbReference type="Pfam" id="PF23585">
    <property type="entry name" value="DUF7137"/>
    <property type="match status" value="1"/>
</dbReference>
<dbReference type="Proteomes" id="UP000780801">
    <property type="component" value="Unassembled WGS sequence"/>
</dbReference>
<feature type="domain" description="DUF7137" evidence="1">
    <location>
        <begin position="2"/>
        <end position="123"/>
    </location>
</feature>
<comment type="caution">
    <text evidence="2">The sequence shown here is derived from an EMBL/GenBank/DDBJ whole genome shotgun (WGS) entry which is preliminary data.</text>
</comment>
<evidence type="ECO:0000313" key="2">
    <source>
        <dbReference type="EMBL" id="KAF9581630.1"/>
    </source>
</evidence>
<organism evidence="2 3">
    <name type="scientific">Lunasporangiospora selenospora</name>
    <dbReference type="NCBI Taxonomy" id="979761"/>
    <lineage>
        <taxon>Eukaryota</taxon>
        <taxon>Fungi</taxon>
        <taxon>Fungi incertae sedis</taxon>
        <taxon>Mucoromycota</taxon>
        <taxon>Mortierellomycotina</taxon>
        <taxon>Mortierellomycetes</taxon>
        <taxon>Mortierellales</taxon>
        <taxon>Mortierellaceae</taxon>
        <taxon>Lunasporangiospora</taxon>
    </lineage>
</organism>
<keyword evidence="3" id="KW-1185">Reference proteome</keyword>
<dbReference type="PANTHER" id="PTHR42028:SF1">
    <property type="entry name" value="YALI0E30657P"/>
    <property type="match status" value="1"/>
</dbReference>
<name>A0A9P6FVU3_9FUNG</name>
<sequence>MEEPKESSKNPPMFPIGSDIKFSWSYDNYLLLPPANITIEAYTADNRIFTIGNALPGNTVNYTWTKAAQQNDTQPLLTAMYTLRIFDGAVGRNGRLAEGGYLLTYSGLRFGMYRPEEYIPGDQQHPPVCARCSFASTSGSVEKALPAVLTLMLCLFASLMAFA</sequence>
<gene>
    <name evidence="2" type="ORF">BGW38_001278</name>
</gene>
<evidence type="ECO:0000313" key="3">
    <source>
        <dbReference type="Proteomes" id="UP000780801"/>
    </source>
</evidence>
<dbReference type="AlphaFoldDB" id="A0A9P6FVU3"/>
<evidence type="ECO:0000259" key="1">
    <source>
        <dbReference type="Pfam" id="PF23585"/>
    </source>
</evidence>